<dbReference type="Pfam" id="PF04060">
    <property type="entry name" value="FeS"/>
    <property type="match status" value="1"/>
</dbReference>
<dbReference type="SUPFAM" id="SSF54862">
    <property type="entry name" value="4Fe-4S ferredoxins"/>
    <property type="match status" value="1"/>
</dbReference>
<dbReference type="GO" id="GO:0051539">
    <property type="term" value="F:4 iron, 4 sulfur cluster binding"/>
    <property type="evidence" value="ECO:0007669"/>
    <property type="project" value="UniProtKB-UniRule"/>
</dbReference>
<dbReference type="Gene3D" id="3.30.70.20">
    <property type="match status" value="1"/>
</dbReference>
<evidence type="ECO:0000256" key="9">
    <source>
        <dbReference type="ARBA" id="ARBA00023004"/>
    </source>
</evidence>
<dbReference type="InterPro" id="IPR017900">
    <property type="entry name" value="4Fe4S_Fe_S_CS"/>
</dbReference>
<comment type="subcellular location">
    <subcellularLocation>
        <location evidence="12">Cell inner membrane</location>
    </subcellularLocation>
</comment>
<evidence type="ECO:0000256" key="4">
    <source>
        <dbReference type="ARBA" id="ARBA00022519"/>
    </source>
</evidence>
<keyword evidence="3 12" id="KW-0004">4Fe-4S</keyword>
<dbReference type="InterPro" id="IPR017896">
    <property type="entry name" value="4Fe4S_Fe-S-bd"/>
</dbReference>
<evidence type="ECO:0000256" key="12">
    <source>
        <dbReference type="HAMAP-Rule" id="MF_00463"/>
    </source>
</evidence>
<evidence type="ECO:0000256" key="6">
    <source>
        <dbReference type="ARBA" id="ARBA00022737"/>
    </source>
</evidence>
<comment type="function">
    <text evidence="12">Part of a membrane-bound complex that couples electron transfer with translocation of ions across the membrane.</text>
</comment>
<feature type="binding site" evidence="12 13">
    <location>
        <position position="143"/>
    </location>
    <ligand>
        <name>[4Fe-4S] cluster</name>
        <dbReference type="ChEBI" id="CHEBI:49883"/>
        <label>3</label>
    </ligand>
</feature>
<evidence type="ECO:0000256" key="2">
    <source>
        <dbReference type="ARBA" id="ARBA00022475"/>
    </source>
</evidence>
<dbReference type="PANTHER" id="PTHR42859:SF3">
    <property type="entry name" value="ION-TRANSLOCATING OXIDOREDUCTASE COMPLEX SUBUNIT B"/>
    <property type="match status" value="1"/>
</dbReference>
<comment type="caution">
    <text evidence="12">Lacks conserved residue(s) required for the propagation of feature annotation.</text>
</comment>
<keyword evidence="9 12" id="KW-0408">Iron</keyword>
<dbReference type="InterPro" id="IPR010207">
    <property type="entry name" value="Elect_transpt_cplx_RnfB/RsxB"/>
</dbReference>
<keyword evidence="4 12" id="KW-0997">Cell inner membrane</keyword>
<keyword evidence="17" id="KW-1185">Reference proteome</keyword>
<keyword evidence="10 12" id="KW-0411">Iron-sulfur</keyword>
<feature type="domain" description="4Fe-4S ferredoxin-type" evidence="14">
    <location>
        <begin position="131"/>
        <end position="160"/>
    </location>
</feature>
<evidence type="ECO:0000256" key="10">
    <source>
        <dbReference type="ARBA" id="ARBA00023014"/>
    </source>
</evidence>
<dbReference type="GO" id="GO:0046872">
    <property type="term" value="F:metal ion binding"/>
    <property type="evidence" value="ECO:0007669"/>
    <property type="project" value="UniProtKB-KW"/>
</dbReference>
<evidence type="ECO:0000256" key="8">
    <source>
        <dbReference type="ARBA" id="ARBA00022982"/>
    </source>
</evidence>
<evidence type="ECO:0000313" key="17">
    <source>
        <dbReference type="Proteomes" id="UP000243778"/>
    </source>
</evidence>
<feature type="binding site" evidence="12 13">
    <location>
        <position position="116"/>
    </location>
    <ligand>
        <name>[4Fe-4S] cluster</name>
        <dbReference type="ChEBI" id="CHEBI:49883"/>
        <label>2</label>
    </ligand>
</feature>
<dbReference type="OrthoDB" id="9789936at2"/>
<dbReference type="PANTHER" id="PTHR42859">
    <property type="entry name" value="OXIDOREDUCTASE"/>
    <property type="match status" value="1"/>
</dbReference>
<dbReference type="PROSITE" id="PS51656">
    <property type="entry name" value="4FE4S"/>
    <property type="match status" value="1"/>
</dbReference>
<keyword evidence="1 12" id="KW-0813">Transport</keyword>
<feature type="binding site" evidence="12 13">
    <location>
        <position position="71"/>
    </location>
    <ligand>
        <name>[4Fe-4S] cluster</name>
        <dbReference type="ChEBI" id="CHEBI:49883"/>
        <label>1</label>
    </ligand>
</feature>
<dbReference type="EC" id="7.-.-.-" evidence="12"/>
<keyword evidence="6 12" id="KW-0677">Repeat</keyword>
<dbReference type="HAMAP" id="MF_00463">
    <property type="entry name" value="RsxB_RnfB"/>
    <property type="match status" value="1"/>
</dbReference>
<dbReference type="EMBL" id="FNNU01000007">
    <property type="protein sequence ID" value="SDX87549.1"/>
    <property type="molecule type" value="Genomic_DNA"/>
</dbReference>
<evidence type="ECO:0000259" key="15">
    <source>
        <dbReference type="PROSITE" id="PS51656"/>
    </source>
</evidence>
<feature type="domain" description="4Fe-4S ferredoxin-type" evidence="14">
    <location>
        <begin position="101"/>
        <end position="130"/>
    </location>
</feature>
<dbReference type="PROSITE" id="PS00198">
    <property type="entry name" value="4FE4S_FER_1"/>
    <property type="match status" value="1"/>
</dbReference>
<feature type="domain" description="4Fe-4S" evidence="15">
    <location>
        <begin position="29"/>
        <end position="88"/>
    </location>
</feature>
<dbReference type="GO" id="GO:0005886">
    <property type="term" value="C:plasma membrane"/>
    <property type="evidence" value="ECO:0007669"/>
    <property type="project" value="UniProtKB-SubCell"/>
</dbReference>
<dbReference type="Gene3D" id="1.10.15.40">
    <property type="entry name" value="Electron transport complex subunit B, putative Fe-S cluster"/>
    <property type="match status" value="1"/>
</dbReference>
<dbReference type="GO" id="GO:0022900">
    <property type="term" value="P:electron transport chain"/>
    <property type="evidence" value="ECO:0007669"/>
    <property type="project" value="UniProtKB-UniRule"/>
</dbReference>
<feature type="binding site" evidence="12 13">
    <location>
        <position position="146"/>
    </location>
    <ligand>
        <name>[4Fe-4S] cluster</name>
        <dbReference type="ChEBI" id="CHEBI:49883"/>
        <label>3</label>
    </ligand>
</feature>
<dbReference type="InterPro" id="IPR050294">
    <property type="entry name" value="RnfB_subfamily"/>
</dbReference>
<dbReference type="STRING" id="1007099.SAMN05216287_3979"/>
<keyword evidence="5 12" id="KW-0479">Metal-binding</keyword>
<evidence type="ECO:0000313" key="16">
    <source>
        <dbReference type="EMBL" id="SDX87549.1"/>
    </source>
</evidence>
<feature type="binding site" evidence="12 13">
    <location>
        <position position="46"/>
    </location>
    <ligand>
        <name>[4Fe-4S] cluster</name>
        <dbReference type="ChEBI" id="CHEBI:49883"/>
        <label>1</label>
    </ligand>
</feature>
<evidence type="ECO:0000256" key="11">
    <source>
        <dbReference type="ARBA" id="ARBA00023136"/>
    </source>
</evidence>
<dbReference type="PROSITE" id="PS51379">
    <property type="entry name" value="4FE4S_FER_2"/>
    <property type="match status" value="2"/>
</dbReference>
<sequence>MLMTVMPLTALGLALGFLLGGAERLLRVPRDELEEELLKMLPGSQCGQCGYIGCAGAAQALAKGEAPLTLCPPGGRAVAQALAERLGVEMNLADMPDDVPRVAQVLEHLCIGCTRCFKVCPTDAVMGAAKQLHQVFGDACTACGKCQAICPTEAIQLTPVAPSLLTWGWERPLATREV</sequence>
<dbReference type="InterPro" id="IPR007202">
    <property type="entry name" value="4Fe-4S_dom"/>
</dbReference>
<feature type="binding site" evidence="12 13">
    <location>
        <position position="150"/>
    </location>
    <ligand>
        <name>[4Fe-4S] cluster</name>
        <dbReference type="ChEBI" id="CHEBI:49883"/>
        <label>2</label>
    </ligand>
</feature>
<comment type="cofactor">
    <cofactor evidence="12 13">
        <name>[4Fe-4S] cluster</name>
        <dbReference type="ChEBI" id="CHEBI:49883"/>
    </cofactor>
    <text evidence="12 13">Binds 3 [4Fe-4S] clusters.</text>
</comment>
<feature type="binding site" evidence="12 13">
    <location>
        <position position="120"/>
    </location>
    <ligand>
        <name>[4Fe-4S] cluster</name>
        <dbReference type="ChEBI" id="CHEBI:49883"/>
        <label>3</label>
    </ligand>
</feature>
<dbReference type="GO" id="GO:0009055">
    <property type="term" value="F:electron transfer activity"/>
    <property type="evidence" value="ECO:0007669"/>
    <property type="project" value="InterPro"/>
</dbReference>
<evidence type="ECO:0000256" key="3">
    <source>
        <dbReference type="ARBA" id="ARBA00022485"/>
    </source>
</evidence>
<evidence type="ECO:0000256" key="1">
    <source>
        <dbReference type="ARBA" id="ARBA00022448"/>
    </source>
</evidence>
<dbReference type="InterPro" id="IPR016463">
    <property type="entry name" value="RnfB/RsxB_Proteobac"/>
</dbReference>
<gene>
    <name evidence="12" type="primary">rnfB</name>
    <name evidence="16" type="ORF">SAMN05216287_3979</name>
</gene>
<evidence type="ECO:0000256" key="13">
    <source>
        <dbReference type="PIRSR" id="PIRSR005784-1"/>
    </source>
</evidence>
<evidence type="ECO:0000256" key="7">
    <source>
        <dbReference type="ARBA" id="ARBA00022967"/>
    </source>
</evidence>
<dbReference type="AlphaFoldDB" id="A0A1H3FBM2"/>
<feature type="binding site" evidence="12 13">
    <location>
        <position position="113"/>
    </location>
    <ligand>
        <name>[4Fe-4S] cluster</name>
        <dbReference type="ChEBI" id="CHEBI:49883"/>
        <label>2</label>
    </ligand>
</feature>
<organism evidence="16 17">
    <name type="scientific">Pseudomonas kuykendallii</name>
    <dbReference type="NCBI Taxonomy" id="1007099"/>
    <lineage>
        <taxon>Bacteria</taxon>
        <taxon>Pseudomonadati</taxon>
        <taxon>Pseudomonadota</taxon>
        <taxon>Gammaproteobacteria</taxon>
        <taxon>Pseudomonadales</taxon>
        <taxon>Pseudomonadaceae</taxon>
        <taxon>Pseudomonas</taxon>
    </lineage>
</organism>
<comment type="similarity">
    <text evidence="12">Belongs to the 4Fe4S bacterial-type ferredoxin family. RnfB subfamily.</text>
</comment>
<dbReference type="RefSeq" id="WP_090231388.1">
    <property type="nucleotide sequence ID" value="NZ_FNNU01000007.1"/>
</dbReference>
<keyword evidence="2 12" id="KW-1003">Cell membrane</keyword>
<keyword evidence="8 12" id="KW-0249">Electron transport</keyword>
<accession>A0A1H3FBM2</accession>
<evidence type="ECO:0000259" key="14">
    <source>
        <dbReference type="PROSITE" id="PS51379"/>
    </source>
</evidence>
<feature type="binding site" evidence="12 13">
    <location>
        <position position="140"/>
    </location>
    <ligand>
        <name>[4Fe-4S] cluster</name>
        <dbReference type="ChEBI" id="CHEBI:49883"/>
        <label>3</label>
    </ligand>
</feature>
<evidence type="ECO:0000256" key="5">
    <source>
        <dbReference type="ARBA" id="ARBA00022723"/>
    </source>
</evidence>
<dbReference type="Proteomes" id="UP000243778">
    <property type="component" value="Unassembled WGS sequence"/>
</dbReference>
<keyword evidence="11 12" id="KW-0472">Membrane</keyword>
<feature type="binding site" evidence="12 13">
    <location>
        <position position="49"/>
    </location>
    <ligand>
        <name>[4Fe-4S] cluster</name>
        <dbReference type="ChEBI" id="CHEBI:49883"/>
        <label>1</label>
    </ligand>
</feature>
<name>A0A1H3FBM2_9PSED</name>
<feature type="binding site" evidence="12 13">
    <location>
        <position position="54"/>
    </location>
    <ligand>
        <name>[4Fe-4S] cluster</name>
        <dbReference type="ChEBI" id="CHEBI:49883"/>
        <label>1</label>
    </ligand>
</feature>
<comment type="subunit">
    <text evidence="12">The complex is composed of six subunits: RnfA, RnfB, RnfC, RnfD, RnfE and RnfG.</text>
</comment>
<dbReference type="Pfam" id="PF14697">
    <property type="entry name" value="Fer4_21"/>
    <property type="match status" value="1"/>
</dbReference>
<dbReference type="NCBIfam" id="TIGR01944">
    <property type="entry name" value="rnfB"/>
    <property type="match status" value="1"/>
</dbReference>
<keyword evidence="7 12" id="KW-1278">Translocase</keyword>
<feature type="region of interest" description="Hydrophobic" evidence="12">
    <location>
        <begin position="1"/>
        <end position="23"/>
    </location>
</feature>
<protein>
    <recommendedName>
        <fullName evidence="12">Ion-translocating oxidoreductase complex subunit B</fullName>
        <ecNumber evidence="12">7.-.-.-</ecNumber>
    </recommendedName>
    <alternativeName>
        <fullName evidence="12">Rnf electron transport complex subunit B</fullName>
    </alternativeName>
</protein>
<dbReference type="PIRSF" id="PIRSF005784">
    <property type="entry name" value="Elect_transpt_RnfB"/>
    <property type="match status" value="1"/>
</dbReference>
<feature type="binding site" evidence="12 13">
    <location>
        <position position="110"/>
    </location>
    <ligand>
        <name>[4Fe-4S] cluster</name>
        <dbReference type="ChEBI" id="CHEBI:49883"/>
        <label>2</label>
    </ligand>
</feature>
<proteinExistence type="inferred from homology"/>
<reference evidence="17" key="1">
    <citation type="submission" date="2016-10" db="EMBL/GenBank/DDBJ databases">
        <authorList>
            <person name="Varghese N."/>
            <person name="Submissions S."/>
        </authorList>
    </citation>
    <scope>NUCLEOTIDE SEQUENCE [LARGE SCALE GENOMIC DNA]</scope>
    <source>
        <strain evidence="17">NRRL B-59562</strain>
    </source>
</reference>